<feature type="chain" id="PRO_5035934621" evidence="1">
    <location>
        <begin position="22"/>
        <end position="282"/>
    </location>
</feature>
<sequence length="282" mass="32692">MTSWFVILNFTLLLSSSFLQARSRTYSKRRYVPSTKPFYQPISSDDNSDPMVNDDSLIESTTRKVTQNLKHQASEQQIEQFARLLFDRLNLKEPPNVTVEINHEAGSPPPFVKQLEQQIQTQDYLKAKEQQEQSRDESQAITERAILPGASVSSYACQRQISAQLNIKLDNLKNIDCFKFLKSPLESTSLPTNEIAQQLRIYIKKNFFVLNEQQQDLLTPNMFQIYQVFRPTSNDTSKKSLSGLKDTMRLPISQIKELNDHWLELTIDPNNEKITIQQIYQQ</sequence>
<evidence type="ECO:0000256" key="1">
    <source>
        <dbReference type="SAM" id="SignalP"/>
    </source>
</evidence>
<reference evidence="2" key="1">
    <citation type="submission" date="2021-02" db="EMBL/GenBank/DDBJ databases">
        <authorList>
            <person name="Nowell W R."/>
        </authorList>
    </citation>
    <scope>NUCLEOTIDE SEQUENCE</scope>
</reference>
<accession>A0A8S3F7T5</accession>
<protein>
    <submittedName>
        <fullName evidence="2">Uncharacterized protein</fullName>
    </submittedName>
</protein>
<comment type="caution">
    <text evidence="2">The sequence shown here is derived from an EMBL/GenBank/DDBJ whole genome shotgun (WGS) entry which is preliminary data.</text>
</comment>
<evidence type="ECO:0000313" key="2">
    <source>
        <dbReference type="EMBL" id="CAF5107412.1"/>
    </source>
</evidence>
<feature type="signal peptide" evidence="1">
    <location>
        <begin position="1"/>
        <end position="21"/>
    </location>
</feature>
<evidence type="ECO:0000313" key="3">
    <source>
        <dbReference type="Proteomes" id="UP000681720"/>
    </source>
</evidence>
<dbReference type="AlphaFoldDB" id="A0A8S3F7T5"/>
<proteinExistence type="predicted"/>
<organism evidence="2 3">
    <name type="scientific">Rotaria magnacalcarata</name>
    <dbReference type="NCBI Taxonomy" id="392030"/>
    <lineage>
        <taxon>Eukaryota</taxon>
        <taxon>Metazoa</taxon>
        <taxon>Spiralia</taxon>
        <taxon>Gnathifera</taxon>
        <taxon>Rotifera</taxon>
        <taxon>Eurotatoria</taxon>
        <taxon>Bdelloidea</taxon>
        <taxon>Philodinida</taxon>
        <taxon>Philodinidae</taxon>
        <taxon>Rotaria</taxon>
    </lineage>
</organism>
<feature type="non-terminal residue" evidence="2">
    <location>
        <position position="282"/>
    </location>
</feature>
<name>A0A8S3F7T5_9BILA</name>
<dbReference type="EMBL" id="CAJOBJ010258501">
    <property type="protein sequence ID" value="CAF5107412.1"/>
    <property type="molecule type" value="Genomic_DNA"/>
</dbReference>
<dbReference type="Proteomes" id="UP000681720">
    <property type="component" value="Unassembled WGS sequence"/>
</dbReference>
<keyword evidence="1" id="KW-0732">Signal</keyword>
<gene>
    <name evidence="2" type="ORF">GIL414_LOCUS63029</name>
</gene>